<dbReference type="PRINTS" id="PR00237">
    <property type="entry name" value="GPCRRHODOPSN"/>
</dbReference>
<name>A0ABN8LTB8_9CNID</name>
<comment type="similarity">
    <text evidence="8">Belongs to the G-protein coupled receptor 1 family.</text>
</comment>
<protein>
    <recommendedName>
        <fullName evidence="10">G-protein coupled receptors family 1 profile domain-containing protein</fullName>
    </recommendedName>
</protein>
<dbReference type="PANTHER" id="PTHR24240">
    <property type="entry name" value="OPSIN"/>
    <property type="match status" value="1"/>
</dbReference>
<dbReference type="PROSITE" id="PS00237">
    <property type="entry name" value="G_PROTEIN_RECEP_F1_1"/>
    <property type="match status" value="1"/>
</dbReference>
<evidence type="ECO:0000313" key="12">
    <source>
        <dbReference type="Proteomes" id="UP001159427"/>
    </source>
</evidence>
<dbReference type="Proteomes" id="UP001159427">
    <property type="component" value="Unassembled WGS sequence"/>
</dbReference>
<keyword evidence="2 8" id="KW-0812">Transmembrane</keyword>
<keyword evidence="5 9" id="KW-0472">Membrane</keyword>
<gene>
    <name evidence="11" type="ORF">PEVE_00044419</name>
</gene>
<dbReference type="Pfam" id="PF00001">
    <property type="entry name" value="7tm_1"/>
    <property type="match status" value="1"/>
</dbReference>
<keyword evidence="6 8" id="KW-0675">Receptor</keyword>
<dbReference type="CDD" id="cd00637">
    <property type="entry name" value="7tm_classA_rhodopsin-like"/>
    <property type="match status" value="1"/>
</dbReference>
<evidence type="ECO:0000256" key="2">
    <source>
        <dbReference type="ARBA" id="ARBA00022692"/>
    </source>
</evidence>
<evidence type="ECO:0000256" key="4">
    <source>
        <dbReference type="ARBA" id="ARBA00023040"/>
    </source>
</evidence>
<dbReference type="Gene3D" id="1.20.1070.10">
    <property type="entry name" value="Rhodopsin 7-helix transmembrane proteins"/>
    <property type="match status" value="1"/>
</dbReference>
<comment type="caution">
    <text evidence="11">The sequence shown here is derived from an EMBL/GenBank/DDBJ whole genome shotgun (WGS) entry which is preliminary data.</text>
</comment>
<keyword evidence="7 8" id="KW-0807">Transducer</keyword>
<feature type="transmembrane region" description="Helical" evidence="9">
    <location>
        <begin position="101"/>
        <end position="119"/>
    </location>
</feature>
<accession>A0ABN8LTB8</accession>
<feature type="transmembrane region" description="Helical" evidence="9">
    <location>
        <begin position="187"/>
        <end position="207"/>
    </location>
</feature>
<feature type="transmembrane region" description="Helical" evidence="9">
    <location>
        <begin position="20"/>
        <end position="49"/>
    </location>
</feature>
<feature type="transmembrane region" description="Helical" evidence="9">
    <location>
        <begin position="140"/>
        <end position="160"/>
    </location>
</feature>
<organism evidence="11 12">
    <name type="scientific">Porites evermanni</name>
    <dbReference type="NCBI Taxonomy" id="104178"/>
    <lineage>
        <taxon>Eukaryota</taxon>
        <taxon>Metazoa</taxon>
        <taxon>Cnidaria</taxon>
        <taxon>Anthozoa</taxon>
        <taxon>Hexacorallia</taxon>
        <taxon>Scleractinia</taxon>
        <taxon>Fungiina</taxon>
        <taxon>Poritidae</taxon>
        <taxon>Porites</taxon>
    </lineage>
</organism>
<evidence type="ECO:0000256" key="7">
    <source>
        <dbReference type="ARBA" id="ARBA00023224"/>
    </source>
</evidence>
<dbReference type="InterPro" id="IPR050125">
    <property type="entry name" value="GPCR_opsins"/>
</dbReference>
<feature type="domain" description="G-protein coupled receptors family 1 profile" evidence="10">
    <location>
        <begin position="40"/>
        <end position="295"/>
    </location>
</feature>
<sequence>MINPSERKKGMDDALKNREAWSVILESTSAIVIVVLALMGNIFLCLAIYRFRTRRKIEHYYIFALTISDFLLTLLSVVIAFVVTIIGHWLFGETVCQIQGALIYFSACFSLLNLSLIGLNRYFKIVKSASTYQKIYTRKHVLISITTGAVFSAFFVIPFGQQKFCFHAGKVNCFVCKSGDQNTLPIILVPYFILLVITYPVMAFCYLKVFLKVRAHFVQVAVSSLHHDDQKLFAAEVKVTKVLFAILIAFLICWTPAFTIEILDTIRGDYSLQRHVYLLMPYTGVANCAVNPIIYGLTQKQFREAYKKIVCCK</sequence>
<evidence type="ECO:0000256" key="9">
    <source>
        <dbReference type="SAM" id="Phobius"/>
    </source>
</evidence>
<evidence type="ECO:0000256" key="8">
    <source>
        <dbReference type="RuleBase" id="RU000688"/>
    </source>
</evidence>
<dbReference type="InterPro" id="IPR017452">
    <property type="entry name" value="GPCR_Rhodpsn_7TM"/>
</dbReference>
<keyword evidence="3 9" id="KW-1133">Transmembrane helix</keyword>
<dbReference type="PROSITE" id="PS50262">
    <property type="entry name" value="G_PROTEIN_RECEP_F1_2"/>
    <property type="match status" value="1"/>
</dbReference>
<evidence type="ECO:0000256" key="6">
    <source>
        <dbReference type="ARBA" id="ARBA00023170"/>
    </source>
</evidence>
<proteinExistence type="inferred from homology"/>
<comment type="subcellular location">
    <subcellularLocation>
        <location evidence="1">Membrane</location>
        <topology evidence="1">Multi-pass membrane protein</topology>
    </subcellularLocation>
</comment>
<feature type="transmembrane region" description="Helical" evidence="9">
    <location>
        <begin position="242"/>
        <end position="263"/>
    </location>
</feature>
<evidence type="ECO:0000256" key="3">
    <source>
        <dbReference type="ARBA" id="ARBA00022989"/>
    </source>
</evidence>
<dbReference type="EMBL" id="CALNXI010000094">
    <property type="protein sequence ID" value="CAH3018709.1"/>
    <property type="molecule type" value="Genomic_DNA"/>
</dbReference>
<dbReference type="SUPFAM" id="SSF81321">
    <property type="entry name" value="Family A G protein-coupled receptor-like"/>
    <property type="match status" value="1"/>
</dbReference>
<evidence type="ECO:0000259" key="10">
    <source>
        <dbReference type="PROSITE" id="PS50262"/>
    </source>
</evidence>
<feature type="transmembrane region" description="Helical" evidence="9">
    <location>
        <begin position="61"/>
        <end position="89"/>
    </location>
</feature>
<feature type="transmembrane region" description="Helical" evidence="9">
    <location>
        <begin position="275"/>
        <end position="298"/>
    </location>
</feature>
<evidence type="ECO:0000256" key="5">
    <source>
        <dbReference type="ARBA" id="ARBA00023136"/>
    </source>
</evidence>
<keyword evidence="4 8" id="KW-0297">G-protein coupled receptor</keyword>
<evidence type="ECO:0000256" key="1">
    <source>
        <dbReference type="ARBA" id="ARBA00004141"/>
    </source>
</evidence>
<reference evidence="11 12" key="1">
    <citation type="submission" date="2022-05" db="EMBL/GenBank/DDBJ databases">
        <authorList>
            <consortium name="Genoscope - CEA"/>
            <person name="William W."/>
        </authorList>
    </citation>
    <scope>NUCLEOTIDE SEQUENCE [LARGE SCALE GENOMIC DNA]</scope>
</reference>
<dbReference type="InterPro" id="IPR000276">
    <property type="entry name" value="GPCR_Rhodpsn"/>
</dbReference>
<evidence type="ECO:0000313" key="11">
    <source>
        <dbReference type="EMBL" id="CAH3018709.1"/>
    </source>
</evidence>
<keyword evidence="12" id="KW-1185">Reference proteome</keyword>